<dbReference type="PANTHER" id="PTHR12411">
    <property type="entry name" value="CYSTEINE PROTEASE FAMILY C1-RELATED"/>
    <property type="match status" value="1"/>
</dbReference>
<proteinExistence type="inferred from homology"/>
<evidence type="ECO:0000256" key="6">
    <source>
        <dbReference type="ARBA" id="ARBA00015559"/>
    </source>
</evidence>
<evidence type="ECO:0000313" key="19">
    <source>
        <dbReference type="Proteomes" id="UP000694415"/>
    </source>
</evidence>
<evidence type="ECO:0000313" key="18">
    <source>
        <dbReference type="Ensembl" id="ENSMSIP00000027181.1"/>
    </source>
</evidence>
<evidence type="ECO:0000256" key="9">
    <source>
        <dbReference type="ARBA" id="ARBA00022801"/>
    </source>
</evidence>
<dbReference type="Proteomes" id="UP000694415">
    <property type="component" value="Unplaced"/>
</dbReference>
<keyword evidence="10" id="KW-0788">Thiol protease</keyword>
<feature type="domain" description="Peptidase C1A papain C-terminal" evidence="16">
    <location>
        <begin position="86"/>
        <end position="167"/>
    </location>
</feature>
<dbReference type="InterPro" id="IPR013128">
    <property type="entry name" value="Peptidase_C1A"/>
</dbReference>
<evidence type="ECO:0000259" key="17">
    <source>
        <dbReference type="Pfam" id="PF08127"/>
    </source>
</evidence>
<dbReference type="PROSITE" id="PS00139">
    <property type="entry name" value="THIOL_PROTEASE_CYS"/>
    <property type="match status" value="1"/>
</dbReference>
<dbReference type="AlphaFoldDB" id="A0A8C6HU53"/>
<evidence type="ECO:0000259" key="16">
    <source>
        <dbReference type="Pfam" id="PF00112"/>
    </source>
</evidence>
<comment type="subunit">
    <text evidence="14">Dimer of a heavy chain and a light chain cross-linked by a disulfide bond. Interacts with SRPX2. Directly interacts with SHKBP1.</text>
</comment>
<evidence type="ECO:0000256" key="14">
    <source>
        <dbReference type="ARBA" id="ARBA00046877"/>
    </source>
</evidence>
<dbReference type="GeneTree" id="ENSGT00940000158680"/>
<dbReference type="InterPro" id="IPR000668">
    <property type="entry name" value="Peptidase_C1A_C"/>
</dbReference>
<comment type="function">
    <text evidence="13">Thiol protease which is believed to participate in intracellular degradation and turnover of proteins. Cleaves matrix extracellular phosphoglycoprotein MEPE. Involved in the solubilization of cross-linked TG/thyroglobulin in the thyroid follicle lumen. Has also been implicated in tumor invasion and metastasis.</text>
</comment>
<feature type="chain" id="PRO_5034719056" description="Cathepsin B" evidence="15">
    <location>
        <begin position="24"/>
        <end position="168"/>
    </location>
</feature>
<comment type="subcellular location">
    <subcellularLocation>
        <location evidence="3">Apical cell membrane</location>
        <topology evidence="3">Peripheral membrane protein</topology>
        <orientation evidence="3">Extracellular side</orientation>
    </subcellularLocation>
    <subcellularLocation>
        <location evidence="2">Lysosome</location>
    </subcellularLocation>
</comment>
<evidence type="ECO:0000256" key="7">
    <source>
        <dbReference type="ARBA" id="ARBA00022670"/>
    </source>
</evidence>
<dbReference type="GO" id="GO:0005764">
    <property type="term" value="C:lysosome"/>
    <property type="evidence" value="ECO:0007669"/>
    <property type="project" value="UniProtKB-SubCell"/>
</dbReference>
<dbReference type="Ensembl" id="ENSMSIT00000034268.1">
    <property type="protein sequence ID" value="ENSMSIP00000027181.1"/>
    <property type="gene ID" value="ENSMSIG00000022943.1"/>
</dbReference>
<evidence type="ECO:0000256" key="8">
    <source>
        <dbReference type="ARBA" id="ARBA00022729"/>
    </source>
</evidence>
<keyword evidence="8 15" id="KW-0732">Signal</keyword>
<sequence>MYDLWLDPASLIHLSCLLALTSAHDKLSFHPMSDDLINYINRQSITWQAERNFYNVDISYLKKLCGTILGGPKVPERVGFGEDINLPETFDTQEQWSNCSIIEQIRNQGSCGSCWEFGAVEAISDQICLHTNGQVSMEVSAEDLLTRCGIQCGDSCNGGYPSGAWAFG</sequence>
<keyword evidence="11" id="KW-1015">Disulfide bond</keyword>
<protein>
    <recommendedName>
        <fullName evidence="6">Cathepsin B</fullName>
        <ecNumber evidence="5">3.4.22.1</ecNumber>
    </recommendedName>
</protein>
<reference evidence="18" key="1">
    <citation type="submission" date="2025-08" db="UniProtKB">
        <authorList>
            <consortium name="Ensembl"/>
        </authorList>
    </citation>
    <scope>IDENTIFICATION</scope>
</reference>
<evidence type="ECO:0000256" key="13">
    <source>
        <dbReference type="ARBA" id="ARBA00046089"/>
    </source>
</evidence>
<feature type="domain" description="Peptidase C1A propeptide" evidence="17">
    <location>
        <begin position="32"/>
        <end position="69"/>
    </location>
</feature>
<evidence type="ECO:0000256" key="2">
    <source>
        <dbReference type="ARBA" id="ARBA00004371"/>
    </source>
</evidence>
<evidence type="ECO:0000256" key="15">
    <source>
        <dbReference type="SAM" id="SignalP"/>
    </source>
</evidence>
<keyword evidence="9" id="KW-0378">Hydrolase</keyword>
<dbReference type="Pfam" id="PF00112">
    <property type="entry name" value="Peptidase_C1"/>
    <property type="match status" value="1"/>
</dbReference>
<dbReference type="GO" id="GO:0016324">
    <property type="term" value="C:apical plasma membrane"/>
    <property type="evidence" value="ECO:0007669"/>
    <property type="project" value="UniProtKB-SubCell"/>
</dbReference>
<dbReference type="FunFam" id="3.90.70.10:FF:000222">
    <property type="entry name" value="Cathepsin B"/>
    <property type="match status" value="1"/>
</dbReference>
<evidence type="ECO:0000256" key="4">
    <source>
        <dbReference type="ARBA" id="ARBA00008455"/>
    </source>
</evidence>
<dbReference type="Pfam" id="PF08127">
    <property type="entry name" value="Propeptide_C1"/>
    <property type="match status" value="1"/>
</dbReference>
<evidence type="ECO:0000256" key="11">
    <source>
        <dbReference type="ARBA" id="ARBA00023157"/>
    </source>
</evidence>
<dbReference type="InterPro" id="IPR038765">
    <property type="entry name" value="Papain-like_cys_pep_sf"/>
</dbReference>
<evidence type="ECO:0000256" key="10">
    <source>
        <dbReference type="ARBA" id="ARBA00022807"/>
    </source>
</evidence>
<evidence type="ECO:0000256" key="1">
    <source>
        <dbReference type="ARBA" id="ARBA00001754"/>
    </source>
</evidence>
<keyword evidence="19" id="KW-1185">Reference proteome</keyword>
<comment type="catalytic activity">
    <reaction evidence="1">
        <text>Hydrolysis of proteins with broad specificity for peptide bonds. Preferentially cleaves -Arg-Arg-|-Xaa bonds in small molecule substrates (thus differing from cathepsin L). In addition to being an endopeptidase, shows peptidyl-dipeptidase activity, liberating C-terminal dipeptides.</text>
        <dbReference type="EC" id="3.4.22.1"/>
    </reaction>
</comment>
<evidence type="ECO:0000256" key="12">
    <source>
        <dbReference type="ARBA" id="ARBA00023228"/>
    </source>
</evidence>
<feature type="signal peptide" evidence="15">
    <location>
        <begin position="1"/>
        <end position="23"/>
    </location>
</feature>
<dbReference type="EC" id="3.4.22.1" evidence="5"/>
<keyword evidence="7" id="KW-0645">Protease</keyword>
<dbReference type="InterPro" id="IPR000169">
    <property type="entry name" value="Pept_cys_AS"/>
</dbReference>
<dbReference type="GO" id="GO:0004197">
    <property type="term" value="F:cysteine-type endopeptidase activity"/>
    <property type="evidence" value="ECO:0007669"/>
    <property type="project" value="UniProtKB-EC"/>
</dbReference>
<comment type="similarity">
    <text evidence="4">Belongs to the peptidase C1 family.</text>
</comment>
<dbReference type="GO" id="GO:0006508">
    <property type="term" value="P:proteolysis"/>
    <property type="evidence" value="ECO:0007669"/>
    <property type="project" value="UniProtKB-KW"/>
</dbReference>
<name>A0A8C6HU53_MUSSI</name>
<dbReference type="InterPro" id="IPR012599">
    <property type="entry name" value="Propeptide_C1A"/>
</dbReference>
<organism evidence="18 19">
    <name type="scientific">Mus spicilegus</name>
    <name type="common">Mound-building mouse</name>
    <dbReference type="NCBI Taxonomy" id="10103"/>
    <lineage>
        <taxon>Eukaryota</taxon>
        <taxon>Metazoa</taxon>
        <taxon>Chordata</taxon>
        <taxon>Craniata</taxon>
        <taxon>Vertebrata</taxon>
        <taxon>Euteleostomi</taxon>
        <taxon>Mammalia</taxon>
        <taxon>Eutheria</taxon>
        <taxon>Euarchontoglires</taxon>
        <taxon>Glires</taxon>
        <taxon>Rodentia</taxon>
        <taxon>Myomorpha</taxon>
        <taxon>Muroidea</taxon>
        <taxon>Muridae</taxon>
        <taxon>Murinae</taxon>
        <taxon>Mus</taxon>
        <taxon>Mus</taxon>
    </lineage>
</organism>
<dbReference type="Gene3D" id="3.90.70.10">
    <property type="entry name" value="Cysteine proteinases"/>
    <property type="match status" value="1"/>
</dbReference>
<keyword evidence="12" id="KW-0458">Lysosome</keyword>
<evidence type="ECO:0000256" key="5">
    <source>
        <dbReference type="ARBA" id="ARBA00012537"/>
    </source>
</evidence>
<accession>A0A8C6HU53</accession>
<reference evidence="18" key="2">
    <citation type="submission" date="2025-09" db="UniProtKB">
        <authorList>
            <consortium name="Ensembl"/>
        </authorList>
    </citation>
    <scope>IDENTIFICATION</scope>
</reference>
<dbReference type="SUPFAM" id="SSF54001">
    <property type="entry name" value="Cysteine proteinases"/>
    <property type="match status" value="1"/>
</dbReference>
<evidence type="ECO:0000256" key="3">
    <source>
        <dbReference type="ARBA" id="ARBA00004465"/>
    </source>
</evidence>